<dbReference type="EMBL" id="PTJD01000011">
    <property type="protein sequence ID" value="PPK93093.1"/>
    <property type="molecule type" value="Genomic_DNA"/>
</dbReference>
<dbReference type="InterPro" id="IPR001110">
    <property type="entry name" value="UPF0012_CS"/>
</dbReference>
<comment type="similarity">
    <text evidence="1">Belongs to the carbon-nitrogen hydrolase superfamily. NIT1/NIT2 family.</text>
</comment>
<comment type="caution">
    <text evidence="3">The sequence shown here is derived from an EMBL/GenBank/DDBJ whole genome shotgun (WGS) entry which is preliminary data.</text>
</comment>
<evidence type="ECO:0000256" key="1">
    <source>
        <dbReference type="ARBA" id="ARBA00010613"/>
    </source>
</evidence>
<name>A0A2S6IFW2_9ACTN</name>
<dbReference type="Gene3D" id="3.60.110.10">
    <property type="entry name" value="Carbon-nitrogen hydrolase"/>
    <property type="match status" value="1"/>
</dbReference>
<gene>
    <name evidence="3" type="ORF">CLV92_1119</name>
</gene>
<dbReference type="PANTHER" id="PTHR23088">
    <property type="entry name" value="NITRILASE-RELATED"/>
    <property type="match status" value="1"/>
</dbReference>
<keyword evidence="3" id="KW-0378">Hydrolase</keyword>
<protein>
    <submittedName>
        <fullName evidence="3">Putative amidohydrolase</fullName>
    </submittedName>
</protein>
<feature type="domain" description="CN hydrolase" evidence="2">
    <location>
        <begin position="1"/>
        <end position="245"/>
    </location>
</feature>
<proteinExistence type="inferred from homology"/>
<dbReference type="PANTHER" id="PTHR23088:SF27">
    <property type="entry name" value="DEAMINATED GLUTATHIONE AMIDASE"/>
    <property type="match status" value="1"/>
</dbReference>
<accession>A0A2S6IFW2</accession>
<reference evidence="3 4" key="1">
    <citation type="submission" date="2018-02" db="EMBL/GenBank/DDBJ databases">
        <title>Genomic Encyclopedia of Archaeal and Bacterial Type Strains, Phase II (KMG-II): from individual species to whole genera.</title>
        <authorList>
            <person name="Goeker M."/>
        </authorList>
    </citation>
    <scope>NUCLEOTIDE SEQUENCE [LARGE SCALE GENOMIC DNA]</scope>
    <source>
        <strain evidence="3 4">DSM 22857</strain>
    </source>
</reference>
<evidence type="ECO:0000313" key="4">
    <source>
        <dbReference type="Proteomes" id="UP000239485"/>
    </source>
</evidence>
<dbReference type="RefSeq" id="WP_104433922.1">
    <property type="nucleotide sequence ID" value="NZ_PTJD01000011.1"/>
</dbReference>
<dbReference type="GO" id="GO:0016787">
    <property type="term" value="F:hydrolase activity"/>
    <property type="evidence" value="ECO:0007669"/>
    <property type="project" value="UniProtKB-KW"/>
</dbReference>
<dbReference type="PROSITE" id="PS01227">
    <property type="entry name" value="UPF0012"/>
    <property type="match status" value="1"/>
</dbReference>
<dbReference type="SUPFAM" id="SSF56317">
    <property type="entry name" value="Carbon-nitrogen hydrolase"/>
    <property type="match status" value="1"/>
</dbReference>
<keyword evidence="4" id="KW-1185">Reference proteome</keyword>
<dbReference type="InterPro" id="IPR036526">
    <property type="entry name" value="C-N_Hydrolase_sf"/>
</dbReference>
<evidence type="ECO:0000259" key="2">
    <source>
        <dbReference type="PROSITE" id="PS50263"/>
    </source>
</evidence>
<dbReference type="Pfam" id="PF00795">
    <property type="entry name" value="CN_hydrolase"/>
    <property type="match status" value="1"/>
</dbReference>
<sequence length="263" mass="27328">MRIALAQIASTPDPAANLELLRDAVTAAAARGARLVVLPEATMCCFGVPLRPVAEPLDGPWAQAVRDIATEHGVTVVAGMFTPADADRVRNTLLVTGGGVEAHYDKVHLFDAFGFQESRTVAPGFDPVLVEVDGVPVGLTTCYDVRFPGLFQALADRGALISVVAASWGAGPGKVEQWEVLARARALDSTTFVVACGQADPATTGAPERGGAPTGVGNSLVVSPLGEVRARLGEGPDLLVVDVDLDEVTSARAVVPVLANRRF</sequence>
<dbReference type="OrthoDB" id="9811121at2"/>
<dbReference type="CDD" id="cd07581">
    <property type="entry name" value="nitrilase_3"/>
    <property type="match status" value="1"/>
</dbReference>
<dbReference type="PROSITE" id="PS50263">
    <property type="entry name" value="CN_HYDROLASE"/>
    <property type="match status" value="1"/>
</dbReference>
<dbReference type="AlphaFoldDB" id="A0A2S6IFW2"/>
<evidence type="ECO:0000313" key="3">
    <source>
        <dbReference type="EMBL" id="PPK93093.1"/>
    </source>
</evidence>
<dbReference type="Proteomes" id="UP000239485">
    <property type="component" value="Unassembled WGS sequence"/>
</dbReference>
<organism evidence="3 4">
    <name type="scientific">Kineococcus xinjiangensis</name>
    <dbReference type="NCBI Taxonomy" id="512762"/>
    <lineage>
        <taxon>Bacteria</taxon>
        <taxon>Bacillati</taxon>
        <taxon>Actinomycetota</taxon>
        <taxon>Actinomycetes</taxon>
        <taxon>Kineosporiales</taxon>
        <taxon>Kineosporiaceae</taxon>
        <taxon>Kineococcus</taxon>
    </lineage>
</organism>
<dbReference type="InterPro" id="IPR003010">
    <property type="entry name" value="C-N_Hydrolase"/>
</dbReference>